<dbReference type="AlphaFoldDB" id="A0AAV2FAV7"/>
<accession>A0AAV2FAV7</accession>
<evidence type="ECO:0000313" key="2">
    <source>
        <dbReference type="Proteomes" id="UP001497516"/>
    </source>
</evidence>
<reference evidence="1 2" key="1">
    <citation type="submission" date="2024-04" db="EMBL/GenBank/DDBJ databases">
        <authorList>
            <person name="Fracassetti M."/>
        </authorList>
    </citation>
    <scope>NUCLEOTIDE SEQUENCE [LARGE SCALE GENOMIC DNA]</scope>
</reference>
<protein>
    <submittedName>
        <fullName evidence="1">Uncharacterized protein</fullName>
    </submittedName>
</protein>
<dbReference type="Proteomes" id="UP001497516">
    <property type="component" value="Chromosome 6"/>
</dbReference>
<name>A0AAV2FAV7_9ROSI</name>
<sequence>MGTPSPAKQTSPRGTHRHLLRDLSTHPSTMSTFYLSRQEVIQQGGTTIIDAPLYYARCLIEQAGGDSAVEAISRGETAIIVFPPLCHVSA</sequence>
<keyword evidence="2" id="KW-1185">Reference proteome</keyword>
<gene>
    <name evidence="1" type="ORF">LTRI10_LOCUS35607</name>
</gene>
<dbReference type="EMBL" id="OZ034819">
    <property type="protein sequence ID" value="CAL1395154.1"/>
    <property type="molecule type" value="Genomic_DNA"/>
</dbReference>
<organism evidence="1 2">
    <name type="scientific">Linum trigynum</name>
    <dbReference type="NCBI Taxonomy" id="586398"/>
    <lineage>
        <taxon>Eukaryota</taxon>
        <taxon>Viridiplantae</taxon>
        <taxon>Streptophyta</taxon>
        <taxon>Embryophyta</taxon>
        <taxon>Tracheophyta</taxon>
        <taxon>Spermatophyta</taxon>
        <taxon>Magnoliopsida</taxon>
        <taxon>eudicotyledons</taxon>
        <taxon>Gunneridae</taxon>
        <taxon>Pentapetalae</taxon>
        <taxon>rosids</taxon>
        <taxon>fabids</taxon>
        <taxon>Malpighiales</taxon>
        <taxon>Linaceae</taxon>
        <taxon>Linum</taxon>
    </lineage>
</organism>
<evidence type="ECO:0000313" key="1">
    <source>
        <dbReference type="EMBL" id="CAL1395154.1"/>
    </source>
</evidence>
<proteinExistence type="predicted"/>